<dbReference type="Pfam" id="PF09084">
    <property type="entry name" value="NMT1"/>
    <property type="match status" value="1"/>
</dbReference>
<evidence type="ECO:0000313" key="3">
    <source>
        <dbReference type="EMBL" id="QAT42268.1"/>
    </source>
</evidence>
<dbReference type="PANTHER" id="PTHR31528">
    <property type="entry name" value="4-AMINO-5-HYDROXYMETHYL-2-METHYLPYRIMIDINE PHOSPHATE SYNTHASE THI11-RELATED"/>
    <property type="match status" value="1"/>
</dbReference>
<evidence type="ECO:0000256" key="1">
    <source>
        <dbReference type="SAM" id="SignalP"/>
    </source>
</evidence>
<accession>A0A410PTR9</accession>
<reference evidence="3 4" key="1">
    <citation type="submission" date="2019-01" db="EMBL/GenBank/DDBJ databases">
        <title>Draft genomes of a novel of Aminipila strains.</title>
        <authorList>
            <person name="Ma S."/>
        </authorList>
    </citation>
    <scope>NUCLEOTIDE SEQUENCE [LARGE SCALE GENOMIC DNA]</scope>
    <source>
        <strain evidence="4">JN-39</strain>
    </source>
</reference>
<dbReference type="InterPro" id="IPR015168">
    <property type="entry name" value="SsuA/THI5"/>
</dbReference>
<dbReference type="PANTHER" id="PTHR31528:SF3">
    <property type="entry name" value="THIAMINE BIOSYNTHESIS PROTEIN HI_0357-RELATED"/>
    <property type="match status" value="1"/>
</dbReference>
<keyword evidence="4" id="KW-1185">Reference proteome</keyword>
<keyword evidence="1" id="KW-0732">Signal</keyword>
<dbReference type="Proteomes" id="UP000287601">
    <property type="component" value="Chromosome"/>
</dbReference>
<dbReference type="InterPro" id="IPR027939">
    <property type="entry name" value="NMT1/THI5"/>
</dbReference>
<dbReference type="PROSITE" id="PS51257">
    <property type="entry name" value="PROKAR_LIPOPROTEIN"/>
    <property type="match status" value="1"/>
</dbReference>
<dbReference type="KEGG" id="amij:EQM06_02930"/>
<evidence type="ECO:0000259" key="2">
    <source>
        <dbReference type="Pfam" id="PF09084"/>
    </source>
</evidence>
<proteinExistence type="predicted"/>
<dbReference type="EMBL" id="CP035281">
    <property type="protein sequence ID" value="QAT42268.1"/>
    <property type="molecule type" value="Genomic_DNA"/>
</dbReference>
<feature type="signal peptide" evidence="1">
    <location>
        <begin position="1"/>
        <end position="19"/>
    </location>
</feature>
<sequence length="333" mass="36882">MKKKLLSLGLILTMTLSLAACGSTEKPESSKEKELRPVTVILDYVPNTNHTGLYAAKDLGYYKEEGLNVKIVEPTDGVTPTLIAAGKGDFGISYQEDVTYALTSEDPLPIKAIATIIQHNTSGFASYVGKNITSPKDFEGKTYSGWGSPAEEAVIHAVMEKYGADFGKLKRITSDGAGYEALKGDIDLVWMFWAWDGIGAKRQGIDVNYMELRQLDPRLDYYTPVIIASDSTLQKDPDMVKAFLAATAKGYEYAIQNPDKAAEILHKHADSYNLGMLKESQEYLAGKYSEDSDRWGVMKDSVWDNYTDFMVENGLIKNKIPAAECYTNEFLPK</sequence>
<gene>
    <name evidence="3" type="ORF">EQM06_02930</name>
</gene>
<dbReference type="SUPFAM" id="SSF53850">
    <property type="entry name" value="Periplasmic binding protein-like II"/>
    <property type="match status" value="1"/>
</dbReference>
<dbReference type="RefSeq" id="WP_128744922.1">
    <property type="nucleotide sequence ID" value="NZ_CP035281.1"/>
</dbReference>
<feature type="domain" description="SsuA/THI5-like" evidence="2">
    <location>
        <begin position="47"/>
        <end position="261"/>
    </location>
</feature>
<dbReference type="Gene3D" id="3.40.190.10">
    <property type="entry name" value="Periplasmic binding protein-like II"/>
    <property type="match status" value="2"/>
</dbReference>
<feature type="chain" id="PRO_5019266609" evidence="1">
    <location>
        <begin position="20"/>
        <end position="333"/>
    </location>
</feature>
<dbReference type="AlphaFoldDB" id="A0A410PTR9"/>
<evidence type="ECO:0000313" key="4">
    <source>
        <dbReference type="Proteomes" id="UP000287601"/>
    </source>
</evidence>
<name>A0A410PTR9_9FIRM</name>
<dbReference type="GO" id="GO:0009228">
    <property type="term" value="P:thiamine biosynthetic process"/>
    <property type="evidence" value="ECO:0007669"/>
    <property type="project" value="InterPro"/>
</dbReference>
<dbReference type="OrthoDB" id="9815602at2"/>
<protein>
    <submittedName>
        <fullName evidence="3">ABC transporter substrate-binding protein</fullName>
    </submittedName>
</protein>
<organism evidence="3 4">
    <name type="scientific">Aminipila luticellarii</name>
    <dbReference type="NCBI Taxonomy" id="2507160"/>
    <lineage>
        <taxon>Bacteria</taxon>
        <taxon>Bacillati</taxon>
        <taxon>Bacillota</taxon>
        <taxon>Clostridia</taxon>
        <taxon>Peptostreptococcales</taxon>
        <taxon>Anaerovoracaceae</taxon>
        <taxon>Aminipila</taxon>
    </lineage>
</organism>